<dbReference type="Proteomes" id="UP000218934">
    <property type="component" value="Unassembled WGS sequence"/>
</dbReference>
<dbReference type="SUPFAM" id="SSF89946">
    <property type="entry name" value="Hypothetical protein VC0424"/>
    <property type="match status" value="1"/>
</dbReference>
<accession>A0A2A4FY70</accession>
<proteinExistence type="predicted"/>
<protein>
    <submittedName>
        <fullName evidence="2">Ribonuclease E inhibitor RraB</fullName>
    </submittedName>
</protein>
<organism evidence="2 3">
    <name type="scientific">Rhizorhabdus dicambivorans</name>
    <dbReference type="NCBI Taxonomy" id="1850238"/>
    <lineage>
        <taxon>Bacteria</taxon>
        <taxon>Pseudomonadati</taxon>
        <taxon>Pseudomonadota</taxon>
        <taxon>Alphaproteobacteria</taxon>
        <taxon>Sphingomonadales</taxon>
        <taxon>Sphingomonadaceae</taxon>
        <taxon>Rhizorhabdus</taxon>
    </lineage>
</organism>
<gene>
    <name evidence="2" type="ORF">COO09_10220</name>
</gene>
<feature type="domain" description="Regulator of ribonuclease activity B" evidence="1">
    <location>
        <begin position="17"/>
        <end position="112"/>
    </location>
</feature>
<dbReference type="InterPro" id="IPR009671">
    <property type="entry name" value="RraB_dom"/>
</dbReference>
<dbReference type="OrthoDB" id="7472091at2"/>
<name>A0A2A4FY70_9SPHN</name>
<sequence length="120" mass="13428">MTLPAIDPARLEEECLADAEVLANLKENGDRPELVRPVDVSFRGTTEALVQLTDRAEEFGFEFIEIEEDEEGEPCLFLTRDQAADAASIKELTTTCLRIEQIFGVEYDGWGCELQDGKTE</sequence>
<evidence type="ECO:0000259" key="1">
    <source>
        <dbReference type="Pfam" id="PF06877"/>
    </source>
</evidence>
<evidence type="ECO:0000313" key="2">
    <source>
        <dbReference type="EMBL" id="PCE42368.1"/>
    </source>
</evidence>
<reference evidence="2 3" key="1">
    <citation type="submission" date="2017-09" db="EMBL/GenBank/DDBJ databases">
        <title>The Catabolism of 3,6-Dichlorosalicylic acid is Initiated by the Cytochrome P450 Monooxygenase DsmABC in Rhizorhabdus dicambivorans Ndbn-20.</title>
        <authorList>
            <person name="Na L."/>
        </authorList>
    </citation>
    <scope>NUCLEOTIDE SEQUENCE [LARGE SCALE GENOMIC DNA]</scope>
    <source>
        <strain evidence="2 3">Ndbn-20m</strain>
    </source>
</reference>
<dbReference type="Gene3D" id="3.30.70.970">
    <property type="entry name" value="RraB-like"/>
    <property type="match status" value="1"/>
</dbReference>
<keyword evidence="3" id="KW-1185">Reference proteome</keyword>
<dbReference type="RefSeq" id="WP_066963375.1">
    <property type="nucleotide sequence ID" value="NZ_CP023449.1"/>
</dbReference>
<evidence type="ECO:0000313" key="3">
    <source>
        <dbReference type="Proteomes" id="UP000218934"/>
    </source>
</evidence>
<dbReference type="KEGG" id="rdi:CMV14_13560"/>
<dbReference type="AlphaFoldDB" id="A0A2A4FY70"/>
<dbReference type="Pfam" id="PF06877">
    <property type="entry name" value="RraB"/>
    <property type="match status" value="1"/>
</dbReference>
<comment type="caution">
    <text evidence="2">The sequence shown here is derived from an EMBL/GenBank/DDBJ whole genome shotgun (WGS) entry which is preliminary data.</text>
</comment>
<dbReference type="InterPro" id="IPR036701">
    <property type="entry name" value="RraB-like_sf"/>
</dbReference>
<dbReference type="EMBL" id="NWUF01000008">
    <property type="protein sequence ID" value="PCE42368.1"/>
    <property type="molecule type" value="Genomic_DNA"/>
</dbReference>